<feature type="compositionally biased region" description="Polar residues" evidence="1">
    <location>
        <begin position="251"/>
        <end position="263"/>
    </location>
</feature>
<proteinExistence type="predicted"/>
<dbReference type="OrthoDB" id="3514033at2759"/>
<keyword evidence="4" id="KW-1185">Reference proteome</keyword>
<feature type="compositionally biased region" description="Basic and acidic residues" evidence="1">
    <location>
        <begin position="115"/>
        <end position="128"/>
    </location>
</feature>
<organism evidence="3 4">
    <name type="scientific">Glarea lozoyensis (strain ATCC 20868 / MF5171)</name>
    <dbReference type="NCBI Taxonomy" id="1116229"/>
    <lineage>
        <taxon>Eukaryota</taxon>
        <taxon>Fungi</taxon>
        <taxon>Dikarya</taxon>
        <taxon>Ascomycota</taxon>
        <taxon>Pezizomycotina</taxon>
        <taxon>Leotiomycetes</taxon>
        <taxon>Helotiales</taxon>
        <taxon>Helotiaceae</taxon>
        <taxon>Glarea</taxon>
    </lineage>
</organism>
<evidence type="ECO:0000259" key="2">
    <source>
        <dbReference type="Pfam" id="PF12898"/>
    </source>
</evidence>
<dbReference type="InterPro" id="IPR024630">
    <property type="entry name" value="Stc1"/>
</dbReference>
<dbReference type="Pfam" id="PF12898">
    <property type="entry name" value="Stc1"/>
    <property type="match status" value="1"/>
</dbReference>
<feature type="region of interest" description="Disordered" evidence="1">
    <location>
        <begin position="184"/>
        <end position="403"/>
    </location>
</feature>
<reference evidence="3 4" key="1">
    <citation type="journal article" date="2013" name="BMC Genomics">
        <title>Genomics-driven discovery of the pneumocandin biosynthetic gene cluster in the fungus Glarea lozoyensis.</title>
        <authorList>
            <person name="Chen L."/>
            <person name="Yue Q."/>
            <person name="Zhang X."/>
            <person name="Xiang M."/>
            <person name="Wang C."/>
            <person name="Li S."/>
            <person name="Che Y."/>
            <person name="Ortiz-Lopez F.J."/>
            <person name="Bills G.F."/>
            <person name="Liu X."/>
            <person name="An Z."/>
        </authorList>
    </citation>
    <scope>NUCLEOTIDE SEQUENCE [LARGE SCALE GENOMIC DNA]</scope>
    <source>
        <strain evidence="4">ATCC 20868 / MF5171</strain>
    </source>
</reference>
<accession>S3CLG0</accession>
<evidence type="ECO:0000313" key="4">
    <source>
        <dbReference type="Proteomes" id="UP000016922"/>
    </source>
</evidence>
<dbReference type="OMA" id="DECTNDQ"/>
<dbReference type="HOGENOM" id="CLU_683437_0_0_1"/>
<dbReference type="RefSeq" id="XP_008086492.1">
    <property type="nucleotide sequence ID" value="XM_008088301.1"/>
</dbReference>
<name>S3CLG0_GLAL2</name>
<evidence type="ECO:0000313" key="3">
    <source>
        <dbReference type="EMBL" id="EPE27302.1"/>
    </source>
</evidence>
<feature type="region of interest" description="Disordered" evidence="1">
    <location>
        <begin position="106"/>
        <end position="145"/>
    </location>
</feature>
<feature type="compositionally biased region" description="Polar residues" evidence="1">
    <location>
        <begin position="284"/>
        <end position="293"/>
    </location>
</feature>
<dbReference type="AlphaFoldDB" id="S3CLG0"/>
<evidence type="ECO:0000256" key="1">
    <source>
        <dbReference type="SAM" id="MobiDB-lite"/>
    </source>
</evidence>
<sequence length="403" mass="43439">MTGWSTASKTPGVIPTRLECWQCRKVKVSELFSNKQKKEYLATVGMAKSGSAAPKIRCDECTNDQRVEMVCQGPCSFSKTARKNGANHWCIACQSWKLSVEPSVAVGPAPNSKLAPDETHDLPDYDKGDSEDEEQHYGNDDQSTIYETGIPSKAWYKHSQVASTADASTFISDPAVGAAQKGFSSMNLGTENKPPLPHLRGPDYKQTKQKPAEPVNTTPSKEASSGFSKTNAWGGNEPFVWKPVGRRARQSESVNGSQNTFEQQRQKFLGPRIVSRPSSSSSSDEGNIPSQPTVAKWPNAVAKPKNRGSEARAPQVDNGWGGSSANNATSKWESVAAKPKKEVRSPQASVSPSNISTGKWAKCTPAPEAAPVVTRGPSPPPPATTGPAYRYSIDGDSDSEYDY</sequence>
<dbReference type="KEGG" id="glz:GLAREA_03217"/>
<dbReference type="Proteomes" id="UP000016922">
    <property type="component" value="Unassembled WGS sequence"/>
</dbReference>
<dbReference type="GeneID" id="19462272"/>
<dbReference type="EMBL" id="KE145370">
    <property type="protein sequence ID" value="EPE27302.1"/>
    <property type="molecule type" value="Genomic_DNA"/>
</dbReference>
<feature type="compositionally biased region" description="Polar residues" evidence="1">
    <location>
        <begin position="346"/>
        <end position="357"/>
    </location>
</feature>
<feature type="compositionally biased region" description="Polar residues" evidence="1">
    <location>
        <begin position="323"/>
        <end position="332"/>
    </location>
</feature>
<protein>
    <recommendedName>
        <fullName evidence="2">Stc1 domain-containing protein</fullName>
    </recommendedName>
</protein>
<feature type="domain" description="Stc1" evidence="2">
    <location>
        <begin position="20"/>
        <end position="94"/>
    </location>
</feature>
<gene>
    <name evidence="3" type="ORF">GLAREA_03217</name>
</gene>
<feature type="compositionally biased region" description="Polar residues" evidence="1">
    <location>
        <begin position="215"/>
        <end position="233"/>
    </location>
</feature>